<dbReference type="Proteomes" id="UP001501447">
    <property type="component" value="Unassembled WGS sequence"/>
</dbReference>
<dbReference type="PROSITE" id="PS01131">
    <property type="entry name" value="RRNA_A_DIMETH"/>
    <property type="match status" value="1"/>
</dbReference>
<dbReference type="PANTHER" id="PTHR11727:SF7">
    <property type="entry name" value="DIMETHYLADENOSINE TRANSFERASE-RELATED"/>
    <property type="match status" value="1"/>
</dbReference>
<evidence type="ECO:0000256" key="8">
    <source>
        <dbReference type="PROSITE-ProRule" id="PRU01026"/>
    </source>
</evidence>
<dbReference type="InterPro" id="IPR029063">
    <property type="entry name" value="SAM-dependent_MTases_sf"/>
</dbReference>
<keyword evidence="1 7" id="KW-0963">Cytoplasm</keyword>
<keyword evidence="4 7" id="KW-0808">Transferase</keyword>
<organism evidence="11 12">
    <name type="scientific">Streptomyces axinellae</name>
    <dbReference type="NCBI Taxonomy" id="552788"/>
    <lineage>
        <taxon>Bacteria</taxon>
        <taxon>Bacillati</taxon>
        <taxon>Actinomycetota</taxon>
        <taxon>Actinomycetes</taxon>
        <taxon>Kitasatosporales</taxon>
        <taxon>Streptomycetaceae</taxon>
        <taxon>Streptomyces</taxon>
    </lineage>
</organism>
<dbReference type="EMBL" id="BAAARJ010000011">
    <property type="protein sequence ID" value="GAA2619748.1"/>
    <property type="molecule type" value="Genomic_DNA"/>
</dbReference>
<reference evidence="12" key="1">
    <citation type="journal article" date="2019" name="Int. J. Syst. Evol. Microbiol.">
        <title>The Global Catalogue of Microorganisms (GCM) 10K type strain sequencing project: providing services to taxonomists for standard genome sequencing and annotation.</title>
        <authorList>
            <consortium name="The Broad Institute Genomics Platform"/>
            <consortium name="The Broad Institute Genome Sequencing Center for Infectious Disease"/>
            <person name="Wu L."/>
            <person name="Ma J."/>
        </authorList>
    </citation>
    <scope>NUCLEOTIDE SEQUENCE [LARGE SCALE GENOMIC DNA]</scope>
    <source>
        <strain evidence="12">JCM 16373</strain>
    </source>
</reference>
<sequence length="346" mass="35983">MSAAPADSPSDPPDESSHDAPSGAGAGATGGEALLGPADVRELAGALGVRPTKQRGQNFVIDPNTVRRIVRTAGVRPDDTVLEIGPGLGSLTLALLETAERVTAVEIDDVLAAALPATVRARLPERADRFSLVHEDALRVTRLPGRAPTALVANLPYNVAVPVLLHMLATFPGIERTLVMVQAEVADRLAAAPGSKVYGVPSVKAAWYCEVKRAGAIGRNVFWPAPNVDSGLVSLVRRPRPPQTSASREEVFAVVDAAFAQRRKTLRAALAGWAGSGAAAEAALRAAGVSPQARGESLTVAEFAAIAERGPRGAGTPDVQDAADAQEVQEAWKRRSAAAAQEEHTP</sequence>
<evidence type="ECO:0000256" key="3">
    <source>
        <dbReference type="ARBA" id="ARBA00022603"/>
    </source>
</evidence>
<dbReference type="InterPro" id="IPR001737">
    <property type="entry name" value="KsgA/Erm"/>
</dbReference>
<dbReference type="InterPro" id="IPR020596">
    <property type="entry name" value="rRNA_Ade_Mease_Trfase_CS"/>
</dbReference>
<evidence type="ECO:0000256" key="7">
    <source>
        <dbReference type="HAMAP-Rule" id="MF_00607"/>
    </source>
</evidence>
<feature type="binding site" evidence="7 8">
    <location>
        <position position="60"/>
    </location>
    <ligand>
        <name>S-adenosyl-L-methionine</name>
        <dbReference type="ChEBI" id="CHEBI:59789"/>
    </ligand>
</feature>
<proteinExistence type="inferred from homology"/>
<feature type="binding site" evidence="7 8">
    <location>
        <position position="58"/>
    </location>
    <ligand>
        <name>S-adenosyl-L-methionine</name>
        <dbReference type="ChEBI" id="CHEBI:59789"/>
    </ligand>
</feature>
<dbReference type="InterPro" id="IPR020598">
    <property type="entry name" value="rRNA_Ade_methylase_Trfase_N"/>
</dbReference>
<name>A0ABP6CH07_9ACTN</name>
<comment type="similarity">
    <text evidence="7">Belongs to the class I-like SAM-binding methyltransferase superfamily. rRNA adenine N(6)-methyltransferase family. RsmA subfamily.</text>
</comment>
<keyword evidence="12" id="KW-1185">Reference proteome</keyword>
<gene>
    <name evidence="7 11" type="primary">rsmA</name>
    <name evidence="7" type="synonym">ksgA</name>
    <name evidence="11" type="ORF">GCM10009863_37150</name>
</gene>
<feature type="binding site" evidence="7 8">
    <location>
        <position position="154"/>
    </location>
    <ligand>
        <name>S-adenosyl-L-methionine</name>
        <dbReference type="ChEBI" id="CHEBI:59789"/>
    </ligand>
</feature>
<evidence type="ECO:0000256" key="9">
    <source>
        <dbReference type="SAM" id="MobiDB-lite"/>
    </source>
</evidence>
<dbReference type="InterPro" id="IPR023165">
    <property type="entry name" value="rRNA_Ade_diMease-like_C"/>
</dbReference>
<keyword evidence="3 7" id="KW-0489">Methyltransferase</keyword>
<feature type="domain" description="Ribosomal RNA adenine methylase transferase N-terminal" evidence="10">
    <location>
        <begin position="65"/>
        <end position="239"/>
    </location>
</feature>
<dbReference type="PROSITE" id="PS51689">
    <property type="entry name" value="SAM_RNA_A_N6_MT"/>
    <property type="match status" value="1"/>
</dbReference>
<dbReference type="PANTHER" id="PTHR11727">
    <property type="entry name" value="DIMETHYLADENOSINE TRANSFERASE"/>
    <property type="match status" value="1"/>
</dbReference>
<keyword evidence="6 7" id="KW-0694">RNA-binding</keyword>
<feature type="compositionally biased region" description="Low complexity" evidence="9">
    <location>
        <begin position="318"/>
        <end position="329"/>
    </location>
</feature>
<dbReference type="HAMAP" id="MF_00607">
    <property type="entry name" value="16SrRNA_methyltr_A"/>
    <property type="match status" value="1"/>
</dbReference>
<keyword evidence="2 7" id="KW-0698">rRNA processing</keyword>
<accession>A0ABP6CH07</accession>
<dbReference type="EC" id="2.1.1.182" evidence="7"/>
<dbReference type="SUPFAM" id="SSF53335">
    <property type="entry name" value="S-adenosyl-L-methionine-dependent methyltransferases"/>
    <property type="match status" value="1"/>
</dbReference>
<feature type="binding site" evidence="7 8">
    <location>
        <position position="106"/>
    </location>
    <ligand>
        <name>S-adenosyl-L-methionine</name>
        <dbReference type="ChEBI" id="CHEBI:59789"/>
    </ligand>
</feature>
<feature type="binding site" evidence="7 8">
    <location>
        <position position="136"/>
    </location>
    <ligand>
        <name>S-adenosyl-L-methionine</name>
        <dbReference type="ChEBI" id="CHEBI:59789"/>
    </ligand>
</feature>
<dbReference type="NCBIfam" id="TIGR00755">
    <property type="entry name" value="ksgA"/>
    <property type="match status" value="1"/>
</dbReference>
<evidence type="ECO:0000256" key="4">
    <source>
        <dbReference type="ARBA" id="ARBA00022679"/>
    </source>
</evidence>
<protein>
    <recommendedName>
        <fullName evidence="7">Ribosomal RNA small subunit methyltransferase A</fullName>
        <ecNumber evidence="7">2.1.1.182</ecNumber>
    </recommendedName>
    <alternativeName>
        <fullName evidence="7">16S rRNA (adenine(1518)-N(6)/adenine(1519)-N(6))-dimethyltransferase</fullName>
    </alternativeName>
    <alternativeName>
        <fullName evidence="7">16S rRNA dimethyladenosine transferase</fullName>
    </alternativeName>
    <alternativeName>
        <fullName evidence="7">16S rRNA dimethylase</fullName>
    </alternativeName>
    <alternativeName>
        <fullName evidence="7">S-adenosylmethionine-6-N', N'-adenosyl(rRNA) dimethyltransferase</fullName>
    </alternativeName>
</protein>
<dbReference type="CDD" id="cd02440">
    <property type="entry name" value="AdoMet_MTases"/>
    <property type="match status" value="1"/>
</dbReference>
<feature type="binding site" evidence="7 8">
    <location>
        <position position="85"/>
    </location>
    <ligand>
        <name>S-adenosyl-L-methionine</name>
        <dbReference type="ChEBI" id="CHEBI:59789"/>
    </ligand>
</feature>
<comment type="subcellular location">
    <subcellularLocation>
        <location evidence="7">Cytoplasm</location>
    </subcellularLocation>
</comment>
<dbReference type="SMART" id="SM00650">
    <property type="entry name" value="rADc"/>
    <property type="match status" value="1"/>
</dbReference>
<feature type="region of interest" description="Disordered" evidence="9">
    <location>
        <begin position="309"/>
        <end position="346"/>
    </location>
</feature>
<evidence type="ECO:0000313" key="12">
    <source>
        <dbReference type="Proteomes" id="UP001501447"/>
    </source>
</evidence>
<evidence type="ECO:0000256" key="1">
    <source>
        <dbReference type="ARBA" id="ARBA00022490"/>
    </source>
</evidence>
<evidence type="ECO:0000256" key="2">
    <source>
        <dbReference type="ARBA" id="ARBA00022552"/>
    </source>
</evidence>
<dbReference type="Pfam" id="PF00398">
    <property type="entry name" value="RrnaAD"/>
    <property type="match status" value="1"/>
</dbReference>
<dbReference type="InterPro" id="IPR011530">
    <property type="entry name" value="rRNA_adenine_dimethylase"/>
</dbReference>
<comment type="catalytic activity">
    <reaction evidence="7">
        <text>adenosine(1518)/adenosine(1519) in 16S rRNA + 4 S-adenosyl-L-methionine = N(6)-dimethyladenosine(1518)/N(6)-dimethyladenosine(1519) in 16S rRNA + 4 S-adenosyl-L-homocysteine + 4 H(+)</text>
        <dbReference type="Rhea" id="RHEA:19609"/>
        <dbReference type="Rhea" id="RHEA-COMP:10232"/>
        <dbReference type="Rhea" id="RHEA-COMP:10233"/>
        <dbReference type="ChEBI" id="CHEBI:15378"/>
        <dbReference type="ChEBI" id="CHEBI:57856"/>
        <dbReference type="ChEBI" id="CHEBI:59789"/>
        <dbReference type="ChEBI" id="CHEBI:74411"/>
        <dbReference type="ChEBI" id="CHEBI:74493"/>
        <dbReference type="EC" id="2.1.1.182"/>
    </reaction>
</comment>
<evidence type="ECO:0000256" key="6">
    <source>
        <dbReference type="ARBA" id="ARBA00022884"/>
    </source>
</evidence>
<keyword evidence="5 7" id="KW-0949">S-adenosyl-L-methionine</keyword>
<dbReference type="Gene3D" id="1.10.8.100">
    <property type="entry name" value="Ribosomal RNA adenine dimethylase-like, domain 2"/>
    <property type="match status" value="1"/>
</dbReference>
<comment type="caution">
    <text evidence="11">The sequence shown here is derived from an EMBL/GenBank/DDBJ whole genome shotgun (WGS) entry which is preliminary data.</text>
</comment>
<evidence type="ECO:0000259" key="10">
    <source>
        <dbReference type="SMART" id="SM00650"/>
    </source>
</evidence>
<feature type="region of interest" description="Disordered" evidence="9">
    <location>
        <begin position="1"/>
        <end position="33"/>
    </location>
</feature>
<evidence type="ECO:0000256" key="5">
    <source>
        <dbReference type="ARBA" id="ARBA00022691"/>
    </source>
</evidence>
<dbReference type="Gene3D" id="3.40.50.150">
    <property type="entry name" value="Vaccinia Virus protein VP39"/>
    <property type="match status" value="1"/>
</dbReference>
<comment type="function">
    <text evidence="7">Specifically dimethylates two adjacent adenosines (A1518 and A1519) in the loop of a conserved hairpin near the 3'-end of 16S rRNA in the 30S particle. May play a critical role in biogenesis of 30S subunits.</text>
</comment>
<evidence type="ECO:0000313" key="11">
    <source>
        <dbReference type="EMBL" id="GAA2619748.1"/>
    </source>
</evidence>